<dbReference type="GO" id="GO:0009307">
    <property type="term" value="P:DNA restriction-modification system"/>
    <property type="evidence" value="ECO:0007669"/>
    <property type="project" value="UniProtKB-KW"/>
</dbReference>
<name>A0A449AJ45_9BACT</name>
<accession>A0A449AJ45</accession>
<dbReference type="AlphaFoldDB" id="A0A449AJ45"/>
<dbReference type="Proteomes" id="UP000289506">
    <property type="component" value="Plasmid 13"/>
</dbReference>
<dbReference type="Gene3D" id="3.90.220.20">
    <property type="entry name" value="DNA methylase specificity domains"/>
    <property type="match status" value="1"/>
</dbReference>
<dbReference type="InterPro" id="IPR000055">
    <property type="entry name" value="Restrct_endonuc_typeI_TRD"/>
</dbReference>
<dbReference type="Pfam" id="PF01420">
    <property type="entry name" value="Methylase_S"/>
    <property type="match status" value="2"/>
</dbReference>
<dbReference type="RefSeq" id="WP_129720903.1">
    <property type="nucleotide sequence ID" value="NZ_LR214986.1"/>
</dbReference>
<proteinExistence type="inferred from homology"/>
<evidence type="ECO:0000259" key="5">
    <source>
        <dbReference type="Pfam" id="PF01420"/>
    </source>
</evidence>
<keyword evidence="6" id="KW-0614">Plasmid</keyword>
<feature type="domain" description="Type I restriction modification DNA specificity" evidence="5">
    <location>
        <begin position="5"/>
        <end position="153"/>
    </location>
</feature>
<dbReference type="PANTHER" id="PTHR43140">
    <property type="entry name" value="TYPE-1 RESTRICTION ENZYME ECOKI SPECIFICITY PROTEIN"/>
    <property type="match status" value="1"/>
</dbReference>
<dbReference type="InterPro" id="IPR044946">
    <property type="entry name" value="Restrct_endonuc_typeI_TRD_sf"/>
</dbReference>
<evidence type="ECO:0000256" key="1">
    <source>
        <dbReference type="ARBA" id="ARBA00010923"/>
    </source>
</evidence>
<dbReference type="GO" id="GO:0003677">
    <property type="term" value="F:DNA binding"/>
    <property type="evidence" value="ECO:0007669"/>
    <property type="project" value="UniProtKB-KW"/>
</dbReference>
<keyword evidence="2" id="KW-0680">Restriction system</keyword>
<evidence type="ECO:0000313" key="6">
    <source>
        <dbReference type="EMBL" id="VEU65011.1"/>
    </source>
</evidence>
<feature type="domain" description="Type I restriction modification DNA specificity" evidence="5">
    <location>
        <begin position="224"/>
        <end position="364"/>
    </location>
</feature>
<keyword evidence="3" id="KW-0238">DNA-binding</keyword>
<evidence type="ECO:0000256" key="4">
    <source>
        <dbReference type="ARBA" id="ARBA00038652"/>
    </source>
</evidence>
<dbReference type="EMBL" id="LR214986">
    <property type="protein sequence ID" value="VEU65011.1"/>
    <property type="molecule type" value="Genomic_DNA"/>
</dbReference>
<geneLocation type="plasmid" evidence="6 7">
    <name>13</name>
</geneLocation>
<evidence type="ECO:0000256" key="2">
    <source>
        <dbReference type="ARBA" id="ARBA00022747"/>
    </source>
</evidence>
<protein>
    <submittedName>
        <fullName evidence="6">Restriction-modification enzyme subunit S1B</fullName>
    </submittedName>
</protein>
<organism evidence="6 7">
    <name type="scientific">Mycoplasmopsis cynos</name>
    <dbReference type="NCBI Taxonomy" id="171284"/>
    <lineage>
        <taxon>Bacteria</taxon>
        <taxon>Bacillati</taxon>
        <taxon>Mycoplasmatota</taxon>
        <taxon>Mycoplasmoidales</taxon>
        <taxon>Metamycoplasmataceae</taxon>
        <taxon>Mycoplasmopsis</taxon>
    </lineage>
</organism>
<dbReference type="PANTHER" id="PTHR43140:SF1">
    <property type="entry name" value="TYPE I RESTRICTION ENZYME ECOKI SPECIFICITY SUBUNIT"/>
    <property type="match status" value="1"/>
</dbReference>
<reference evidence="6 7" key="1">
    <citation type="submission" date="2019-01" db="EMBL/GenBank/DDBJ databases">
        <authorList>
            <consortium name="Pathogen Informatics"/>
        </authorList>
    </citation>
    <scope>NUCLEOTIDE SEQUENCE [LARGE SCALE GENOMIC DNA]</scope>
    <source>
        <strain evidence="6 7">NCTC10142</strain>
        <plasmid evidence="7">13</plasmid>
    </source>
</reference>
<dbReference type="SUPFAM" id="SSF116734">
    <property type="entry name" value="DNA methylase specificity domain"/>
    <property type="match status" value="2"/>
</dbReference>
<gene>
    <name evidence="6" type="ORF">NCTC10142_00787</name>
</gene>
<dbReference type="InterPro" id="IPR051212">
    <property type="entry name" value="Type-I_RE_S_subunit"/>
</dbReference>
<evidence type="ECO:0000256" key="3">
    <source>
        <dbReference type="ARBA" id="ARBA00023125"/>
    </source>
</evidence>
<sequence length="383" mass="45846">MIERITIKKLIETPQRGKTKRTSISNKGEFPIFSRRSLLNYVSEGYSNNYDFNGKYLILTANNEEKLEIYYYQGKFSVSNDCLVARIKNNDLLKSKFIYYWLETKVTKMQTKVNFKNNLFKYIKNLNIPIMQANFQNDIINVLDGFNNLIYEKIKSLNNHKNLEFTKEIFTLQRLTKLLKPGEKIQTKKFFEVVICDQDFSNIALLKRPKIINYIKKNESKINEIKCDNSKVRFICKNDIFNIKENKLVNEVLSDSIIFFNINEQIDFKYYQGKFIPGDINIIKSVDNNFLRHKYLYLLLTTNKVNIISNYFDKKQNKFNLDRLMDFEIFIPPLRIQDLLIKTMEKYFPIHIDILKILPKEIEKLMNNYHNYRDLLFLFDNEK</sequence>
<comment type="subunit">
    <text evidence="4">The methyltransferase is composed of M and S polypeptides.</text>
</comment>
<comment type="similarity">
    <text evidence="1">Belongs to the type-I restriction system S methylase family.</text>
</comment>
<evidence type="ECO:0000313" key="7">
    <source>
        <dbReference type="Proteomes" id="UP000289506"/>
    </source>
</evidence>